<dbReference type="GO" id="GO:0045454">
    <property type="term" value="P:cell redox homeostasis"/>
    <property type="evidence" value="ECO:0007669"/>
    <property type="project" value="TreeGrafter"/>
</dbReference>
<sequence>MKPIVVYTQPDCPPCEITKKFLSEYNFEFEQKNIKTDKSAMKELTEKYQSFSTPTIVIGEEVITGFDLERLKAVLEIK</sequence>
<dbReference type="AlphaFoldDB" id="A0A2N0Z8Y8"/>
<dbReference type="InterPro" id="IPR002109">
    <property type="entry name" value="Glutaredoxin"/>
</dbReference>
<comment type="caution">
    <text evidence="2">The sequence shown here is derived from an EMBL/GenBank/DDBJ whole genome shotgun (WGS) entry which is preliminary data.</text>
</comment>
<dbReference type="Pfam" id="PF00462">
    <property type="entry name" value="Glutaredoxin"/>
    <property type="match status" value="1"/>
</dbReference>
<dbReference type="PANTHER" id="PTHR34386:SF1">
    <property type="entry name" value="GLUTAREDOXIN-LIKE PROTEIN NRDH"/>
    <property type="match status" value="1"/>
</dbReference>
<name>A0A2N0Z8Y8_9BACI</name>
<dbReference type="InterPro" id="IPR036249">
    <property type="entry name" value="Thioredoxin-like_sf"/>
</dbReference>
<evidence type="ECO:0000313" key="3">
    <source>
        <dbReference type="Proteomes" id="UP000233343"/>
    </source>
</evidence>
<feature type="domain" description="Glutaredoxin" evidence="1">
    <location>
        <begin position="4"/>
        <end position="63"/>
    </location>
</feature>
<dbReference type="Proteomes" id="UP000233343">
    <property type="component" value="Unassembled WGS sequence"/>
</dbReference>
<accession>A0A2N0Z8Y8</accession>
<dbReference type="InterPro" id="IPR051548">
    <property type="entry name" value="Grx-like_ET"/>
</dbReference>
<dbReference type="GO" id="GO:0009055">
    <property type="term" value="F:electron transfer activity"/>
    <property type="evidence" value="ECO:0007669"/>
    <property type="project" value="TreeGrafter"/>
</dbReference>
<dbReference type="PANTHER" id="PTHR34386">
    <property type="entry name" value="GLUTAREDOXIN"/>
    <property type="match status" value="1"/>
</dbReference>
<organism evidence="2 3">
    <name type="scientific">Cytobacillus horneckiae</name>
    <dbReference type="NCBI Taxonomy" id="549687"/>
    <lineage>
        <taxon>Bacteria</taxon>
        <taxon>Bacillati</taxon>
        <taxon>Bacillota</taxon>
        <taxon>Bacilli</taxon>
        <taxon>Bacillales</taxon>
        <taxon>Bacillaceae</taxon>
        <taxon>Cytobacillus</taxon>
    </lineage>
</organism>
<evidence type="ECO:0000313" key="2">
    <source>
        <dbReference type="EMBL" id="PKG25972.1"/>
    </source>
</evidence>
<dbReference type="PROSITE" id="PS51354">
    <property type="entry name" value="GLUTAREDOXIN_2"/>
    <property type="match status" value="1"/>
</dbReference>
<gene>
    <name evidence="2" type="ORF">CWS20_26730</name>
</gene>
<proteinExistence type="predicted"/>
<dbReference type="SUPFAM" id="SSF52833">
    <property type="entry name" value="Thioredoxin-like"/>
    <property type="match status" value="1"/>
</dbReference>
<keyword evidence="3" id="KW-1185">Reference proteome</keyword>
<protein>
    <submittedName>
        <fullName evidence="2">Glutaredoxin family protein</fullName>
    </submittedName>
</protein>
<evidence type="ECO:0000259" key="1">
    <source>
        <dbReference type="Pfam" id="PF00462"/>
    </source>
</evidence>
<dbReference type="EMBL" id="PISD01000084">
    <property type="protein sequence ID" value="PKG25972.1"/>
    <property type="molecule type" value="Genomic_DNA"/>
</dbReference>
<reference evidence="2 3" key="1">
    <citation type="journal article" date="2010" name="Int. J. Syst. Evol. Microbiol.">
        <title>Bacillus horneckiae sp. nov., isolated from a spacecraft-assembly clean room.</title>
        <authorList>
            <person name="Vaishampayan P."/>
            <person name="Probst A."/>
            <person name="Krishnamurthi S."/>
            <person name="Ghosh S."/>
            <person name="Osman S."/>
            <person name="McDowall A."/>
            <person name="Ruckmani A."/>
            <person name="Mayilraj S."/>
            <person name="Venkateswaran K."/>
        </authorList>
    </citation>
    <scope>NUCLEOTIDE SEQUENCE [LARGE SCALE GENOMIC DNA]</scope>
    <source>
        <strain evidence="3">1PO1SC</strain>
    </source>
</reference>
<dbReference type="CDD" id="cd02976">
    <property type="entry name" value="NrdH"/>
    <property type="match status" value="1"/>
</dbReference>
<dbReference type="Gene3D" id="3.40.30.10">
    <property type="entry name" value="Glutaredoxin"/>
    <property type="match status" value="1"/>
</dbReference>
<dbReference type="RefSeq" id="WP_066196760.1">
    <property type="nucleotide sequence ID" value="NZ_JAFDQP010000013.1"/>
</dbReference>